<dbReference type="PANTHER" id="PTHR21058">
    <property type="entry name" value="6,7-DIMETHYL-8-RIBITYLLUMAZINE SYNTHASE DMRL SYNTHASE LUMAZINE SYNTHASE"/>
    <property type="match status" value="1"/>
</dbReference>
<dbReference type="CDD" id="cd09209">
    <property type="entry name" value="Lumazine_synthase-I"/>
    <property type="match status" value="1"/>
</dbReference>
<dbReference type="eggNOG" id="COG0054">
    <property type="taxonomic scope" value="Bacteria"/>
</dbReference>
<keyword evidence="9" id="KW-1185">Reference proteome</keyword>
<dbReference type="Pfam" id="PF00885">
    <property type="entry name" value="DMRL_synthase"/>
    <property type="match status" value="1"/>
</dbReference>
<dbReference type="NCBIfam" id="TIGR00114">
    <property type="entry name" value="lumazine-synth"/>
    <property type="match status" value="1"/>
</dbReference>
<protein>
    <recommendedName>
        <fullName evidence="3 7">6,7-dimethyl-8-ribityllumazine synthase</fullName>
        <shortName evidence="7">DMRL synthase</shortName>
        <shortName evidence="7">LS</shortName>
        <shortName evidence="7">Lumazine synthase</shortName>
        <ecNumber evidence="3 7">2.5.1.78</ecNumber>
    </recommendedName>
</protein>
<evidence type="ECO:0000313" key="9">
    <source>
        <dbReference type="Proteomes" id="UP000011541"/>
    </source>
</evidence>
<dbReference type="GO" id="GO:0009349">
    <property type="term" value="C:riboflavin synthase complex"/>
    <property type="evidence" value="ECO:0007669"/>
    <property type="project" value="UniProtKB-UniRule"/>
</dbReference>
<dbReference type="UniPathway" id="UPA00275">
    <property type="reaction ID" value="UER00404"/>
</dbReference>
<evidence type="ECO:0000313" key="8">
    <source>
        <dbReference type="EMBL" id="AGF48276.1"/>
    </source>
</evidence>
<feature type="binding site" evidence="7">
    <location>
        <position position="24"/>
    </location>
    <ligand>
        <name>5-amino-6-(D-ribitylamino)uracil</name>
        <dbReference type="ChEBI" id="CHEBI:15934"/>
    </ligand>
</feature>
<dbReference type="STRING" id="1208920.CONE_0496"/>
<dbReference type="SUPFAM" id="SSF52121">
    <property type="entry name" value="Lumazine synthase"/>
    <property type="match status" value="1"/>
</dbReference>
<evidence type="ECO:0000256" key="1">
    <source>
        <dbReference type="ARBA" id="ARBA00004917"/>
    </source>
</evidence>
<feature type="binding site" evidence="7">
    <location>
        <begin position="87"/>
        <end position="88"/>
    </location>
    <ligand>
        <name>(2S)-2-hydroxy-3-oxobutyl phosphate</name>
        <dbReference type="ChEBI" id="CHEBI:58830"/>
    </ligand>
</feature>
<dbReference type="Gene3D" id="3.40.50.960">
    <property type="entry name" value="Lumazine/riboflavin synthase"/>
    <property type="match status" value="1"/>
</dbReference>
<dbReference type="InterPro" id="IPR002180">
    <property type="entry name" value="LS/RS"/>
</dbReference>
<dbReference type="GO" id="GO:0005829">
    <property type="term" value="C:cytosol"/>
    <property type="evidence" value="ECO:0007669"/>
    <property type="project" value="TreeGrafter"/>
</dbReference>
<feature type="binding site" evidence="7">
    <location>
        <position position="115"/>
    </location>
    <ligand>
        <name>5-amino-6-(D-ribitylamino)uracil</name>
        <dbReference type="ChEBI" id="CHEBI:15934"/>
    </ligand>
</feature>
<evidence type="ECO:0000256" key="7">
    <source>
        <dbReference type="HAMAP-Rule" id="MF_00178"/>
    </source>
</evidence>
<dbReference type="InterPro" id="IPR034964">
    <property type="entry name" value="LS"/>
</dbReference>
<feature type="binding site" evidence="7">
    <location>
        <begin position="58"/>
        <end position="60"/>
    </location>
    <ligand>
        <name>5-amino-6-(D-ribitylamino)uracil</name>
        <dbReference type="ChEBI" id="CHEBI:15934"/>
    </ligand>
</feature>
<keyword evidence="5 7" id="KW-0808">Transferase</keyword>
<sequence length="160" mass="17302">MGIYSIDPDLNGKGLSIGIVRSRFNSDISQIELDYCVEELNNLGVSSDDIVLVTVPGALEIAVALSHMIETYDFNAMIALGAVVRGDTFHFEIVSNEMSSAISNVSLSTGIPIANGVLTVDSEEQANIRAAKKGYDCARVSVEISNLIIKLRSDQKYEDE</sequence>
<dbReference type="EMBL" id="CP003805">
    <property type="protein sequence ID" value="AGF48276.1"/>
    <property type="molecule type" value="Genomic_DNA"/>
</dbReference>
<evidence type="ECO:0000256" key="3">
    <source>
        <dbReference type="ARBA" id="ARBA00012664"/>
    </source>
</evidence>
<feature type="active site" description="Proton donor" evidence="7">
    <location>
        <position position="90"/>
    </location>
</feature>
<evidence type="ECO:0000256" key="5">
    <source>
        <dbReference type="ARBA" id="ARBA00022679"/>
    </source>
</evidence>
<comment type="pathway">
    <text evidence="1 7">Cofactor biosynthesis; riboflavin biosynthesis; riboflavin from 2-hydroxy-3-oxobutyl phosphate and 5-amino-6-(D-ribitylamino)uracil: step 1/2.</text>
</comment>
<dbReference type="GO" id="GO:0000906">
    <property type="term" value="F:6,7-dimethyl-8-ribityllumazine synthase activity"/>
    <property type="evidence" value="ECO:0007669"/>
    <property type="project" value="UniProtKB-UniRule"/>
</dbReference>
<evidence type="ECO:0000256" key="6">
    <source>
        <dbReference type="ARBA" id="ARBA00048785"/>
    </source>
</evidence>
<dbReference type="PATRIC" id="fig|1208920.3.peg.260"/>
<proteinExistence type="inferred from homology"/>
<comment type="similarity">
    <text evidence="2 7">Belongs to the DMRL synthase family.</text>
</comment>
<dbReference type="InterPro" id="IPR036467">
    <property type="entry name" value="LS/RS_sf"/>
</dbReference>
<organism evidence="8 9">
    <name type="scientific">Candidatus Kinetoplastidibacterium stringomonadis TCC290E</name>
    <dbReference type="NCBI Taxonomy" id="1208920"/>
    <lineage>
        <taxon>Bacteria</taxon>
        <taxon>Pseudomonadati</taxon>
        <taxon>Pseudomonadota</taxon>
        <taxon>Betaproteobacteria</taxon>
        <taxon>Candidatus Kinetoplastidibacterium</taxon>
    </lineage>
</organism>
<dbReference type="AlphaFoldDB" id="M1LW39"/>
<dbReference type="Proteomes" id="UP000011541">
    <property type="component" value="Chromosome"/>
</dbReference>
<reference evidence="8 9" key="1">
    <citation type="journal article" date="2013" name="Genome Biol. Evol.">
        <title>Genome evolution and phylogenomic analysis of candidatus kinetoplastibacterium, the betaproteobacterial endosymbionts of strigomonas and angomonas.</title>
        <authorList>
            <person name="Alves J.M."/>
            <person name="Serrano M.G."/>
            <person name="Maia da Silva F."/>
            <person name="Voegtly L.J."/>
            <person name="Matveyev A.V."/>
            <person name="Teixeira M.M."/>
            <person name="Camargo E.P."/>
            <person name="Buck G.A."/>
        </authorList>
    </citation>
    <scope>NUCLEOTIDE SEQUENCE [LARGE SCALE GENOMIC DNA]</scope>
    <source>
        <strain evidence="8 9">TCC290E</strain>
    </source>
</reference>
<dbReference type="HAMAP" id="MF_00178">
    <property type="entry name" value="Lumazine_synth"/>
    <property type="match status" value="1"/>
</dbReference>
<keyword evidence="4 7" id="KW-0686">Riboflavin biosynthesis</keyword>
<evidence type="ECO:0000256" key="4">
    <source>
        <dbReference type="ARBA" id="ARBA00022619"/>
    </source>
</evidence>
<dbReference type="PANTHER" id="PTHR21058:SF0">
    <property type="entry name" value="6,7-DIMETHYL-8-RIBITYLLUMAZINE SYNTHASE"/>
    <property type="match status" value="1"/>
</dbReference>
<comment type="function">
    <text evidence="7">Catalyzes the formation of 6,7-dimethyl-8-ribityllumazine by condensation of 5-amino-6-(D-ribitylamino)uracil with 3,4-dihydroxy-2-butanone 4-phosphate. This is the penultimate step in the biosynthesis of riboflavin.</text>
</comment>
<accession>M1LW39</accession>
<comment type="catalytic activity">
    <reaction evidence="6 7">
        <text>(2S)-2-hydroxy-3-oxobutyl phosphate + 5-amino-6-(D-ribitylamino)uracil = 6,7-dimethyl-8-(1-D-ribityl)lumazine + phosphate + 2 H2O + H(+)</text>
        <dbReference type="Rhea" id="RHEA:26152"/>
        <dbReference type="ChEBI" id="CHEBI:15377"/>
        <dbReference type="ChEBI" id="CHEBI:15378"/>
        <dbReference type="ChEBI" id="CHEBI:15934"/>
        <dbReference type="ChEBI" id="CHEBI:43474"/>
        <dbReference type="ChEBI" id="CHEBI:58201"/>
        <dbReference type="ChEBI" id="CHEBI:58830"/>
        <dbReference type="EC" id="2.5.1.78"/>
    </reaction>
</comment>
<dbReference type="EC" id="2.5.1.78" evidence="3 7"/>
<dbReference type="RefSeq" id="WP_015396963.1">
    <property type="nucleotide sequence ID" value="NC_020299.1"/>
</dbReference>
<evidence type="ECO:0000256" key="2">
    <source>
        <dbReference type="ARBA" id="ARBA00007424"/>
    </source>
</evidence>
<dbReference type="HOGENOM" id="CLU_089358_1_2_4"/>
<name>M1LW39_9PROT</name>
<gene>
    <name evidence="7" type="primary">ribH</name>
    <name evidence="8" type="ORF">CONE_0496</name>
</gene>
<dbReference type="KEGG" id="kon:CONE_0496"/>
<feature type="binding site" evidence="7">
    <location>
        <position position="129"/>
    </location>
    <ligand>
        <name>(2S)-2-hydroxy-3-oxobutyl phosphate</name>
        <dbReference type="ChEBI" id="CHEBI:58830"/>
    </ligand>
</feature>
<dbReference type="GO" id="GO:0009231">
    <property type="term" value="P:riboflavin biosynthetic process"/>
    <property type="evidence" value="ECO:0007669"/>
    <property type="project" value="UniProtKB-UniRule"/>
</dbReference>
<dbReference type="OrthoDB" id="9809709at2"/>
<feature type="binding site" evidence="7">
    <location>
        <begin position="82"/>
        <end position="84"/>
    </location>
    <ligand>
        <name>5-amino-6-(D-ribitylamino)uracil</name>
        <dbReference type="ChEBI" id="CHEBI:15934"/>
    </ligand>
</feature>